<comment type="similarity">
    <text evidence="2">Belongs to the bacterial solute-binding protein 5 family.</text>
</comment>
<dbReference type="Proteomes" id="UP000185687">
    <property type="component" value="Unassembled WGS sequence"/>
</dbReference>
<evidence type="ECO:0000256" key="1">
    <source>
        <dbReference type="ARBA" id="ARBA00004196"/>
    </source>
</evidence>
<dbReference type="RefSeq" id="WP_083687769.1">
    <property type="nucleotide sequence ID" value="NZ_CP019327.1"/>
</dbReference>
<dbReference type="Gene3D" id="3.40.190.10">
    <property type="entry name" value="Periplasmic binding protein-like II"/>
    <property type="match status" value="1"/>
</dbReference>
<name>A0A1N7EKQ1_9EURY</name>
<keyword evidence="4" id="KW-0732">Signal</keyword>
<dbReference type="PANTHER" id="PTHR30290:SF10">
    <property type="entry name" value="PERIPLASMIC OLIGOPEPTIDE-BINDING PROTEIN-RELATED"/>
    <property type="match status" value="1"/>
</dbReference>
<dbReference type="SUPFAM" id="SSF53850">
    <property type="entry name" value="Periplasmic binding protein-like II"/>
    <property type="match status" value="1"/>
</dbReference>
<dbReference type="InterPro" id="IPR000914">
    <property type="entry name" value="SBP_5_dom"/>
</dbReference>
<dbReference type="Pfam" id="PF00496">
    <property type="entry name" value="SBP_bac_5"/>
    <property type="match status" value="1"/>
</dbReference>
<dbReference type="GO" id="GO:0043190">
    <property type="term" value="C:ATP-binding cassette (ABC) transporter complex"/>
    <property type="evidence" value="ECO:0007669"/>
    <property type="project" value="InterPro"/>
</dbReference>
<comment type="subcellular location">
    <subcellularLocation>
        <location evidence="1">Cell envelope</location>
    </subcellularLocation>
</comment>
<dbReference type="GO" id="GO:1904680">
    <property type="term" value="F:peptide transmembrane transporter activity"/>
    <property type="evidence" value="ECO:0007669"/>
    <property type="project" value="TreeGrafter"/>
</dbReference>
<dbReference type="InterPro" id="IPR039424">
    <property type="entry name" value="SBP_5"/>
</dbReference>
<evidence type="ECO:0000259" key="5">
    <source>
        <dbReference type="Pfam" id="PF00496"/>
    </source>
</evidence>
<dbReference type="Gene3D" id="3.90.76.10">
    <property type="entry name" value="Dipeptide-binding Protein, Domain 1"/>
    <property type="match status" value="1"/>
</dbReference>
<evidence type="ECO:0000256" key="3">
    <source>
        <dbReference type="ARBA" id="ARBA00022448"/>
    </source>
</evidence>
<dbReference type="OrthoDB" id="194307at2157"/>
<dbReference type="Gene3D" id="3.10.105.10">
    <property type="entry name" value="Dipeptide-binding Protein, Domain 3"/>
    <property type="match status" value="1"/>
</dbReference>
<reference evidence="6 7" key="1">
    <citation type="submission" date="2017-01" db="EMBL/GenBank/DDBJ databases">
        <authorList>
            <person name="Mah S.A."/>
            <person name="Swanson W.J."/>
            <person name="Moy G.W."/>
            <person name="Vacquier V.D."/>
        </authorList>
    </citation>
    <scope>NUCLEOTIDE SEQUENCE [LARGE SCALE GENOMIC DNA]</scope>
    <source>
        <strain evidence="6 7">CGMCC 1.8909</strain>
    </source>
</reference>
<sequence length="508" mass="55670">MTGRYSRRHVLAGVGVGLSTLAGCLSDSMDDESITVARPRSSQDGEWSVYGGVIPYYTRVFEPLVGTSDEMEPEPLLATEWEQTDETTWRFDIREGVTFHNGAELSAEDVVASFEETIDYHDATGWINVEPDGVSAVDEYTVEFETVEPFPTLPGTISHNYFGVVHSETDADGDTAVGTGPFRLEERAGDDVTLVPYEDHWDVVPAGDELHLEVVDDPTTRVQALEGTDANVALEPPRSAVSGLEDAEETATERQLTPRTCFGAVNIYEEPTDDESLRRALAYAIDQDELVESVLEGVGEPARGPISPEIPFAIHDDLPAFGPDLEHARDLVEDSEYDGETLSILIDGAEPDDRNVAEILQDRFDEIGVDSEITSVESAAFMETFTDGEAHVSIVTLGSNSAAADYLVRAMFHSEGSDNQQLYEEEGTGVMNLGSDVDALIEDGYQTDGLEEKREIYGEVQERVVEGGVVLPLYYLEYVVGYESDLSPPTLHPVSAMTDFTELEHTDE</sequence>
<dbReference type="PIRSF" id="PIRSF002741">
    <property type="entry name" value="MppA"/>
    <property type="match status" value="1"/>
</dbReference>
<feature type="domain" description="Solute-binding protein family 5" evidence="5">
    <location>
        <begin position="72"/>
        <end position="418"/>
    </location>
</feature>
<dbReference type="PANTHER" id="PTHR30290">
    <property type="entry name" value="PERIPLASMIC BINDING COMPONENT OF ABC TRANSPORTER"/>
    <property type="match status" value="1"/>
</dbReference>
<accession>A0A1N7EKQ1</accession>
<dbReference type="GeneID" id="30957361"/>
<evidence type="ECO:0000313" key="7">
    <source>
        <dbReference type="Proteomes" id="UP000185687"/>
    </source>
</evidence>
<keyword evidence="3" id="KW-0813">Transport</keyword>
<dbReference type="AlphaFoldDB" id="A0A1N7EKQ1"/>
<evidence type="ECO:0000256" key="4">
    <source>
        <dbReference type="ARBA" id="ARBA00022729"/>
    </source>
</evidence>
<dbReference type="STRING" id="588898.BB347_15420"/>
<evidence type="ECO:0000256" key="2">
    <source>
        <dbReference type="ARBA" id="ARBA00005695"/>
    </source>
</evidence>
<protein>
    <submittedName>
        <fullName evidence="6">Peptide/nickel transport system substrate-binding protein</fullName>
    </submittedName>
</protein>
<dbReference type="GO" id="GO:0042597">
    <property type="term" value="C:periplasmic space"/>
    <property type="evidence" value="ECO:0007669"/>
    <property type="project" value="UniProtKB-ARBA"/>
</dbReference>
<dbReference type="InterPro" id="IPR030678">
    <property type="entry name" value="Peptide/Ni-bd"/>
</dbReference>
<proteinExistence type="inferred from homology"/>
<dbReference type="GO" id="GO:0015833">
    <property type="term" value="P:peptide transport"/>
    <property type="evidence" value="ECO:0007669"/>
    <property type="project" value="TreeGrafter"/>
</dbReference>
<keyword evidence="7" id="KW-1185">Reference proteome</keyword>
<dbReference type="PROSITE" id="PS51257">
    <property type="entry name" value="PROKAR_LIPOPROTEIN"/>
    <property type="match status" value="1"/>
</dbReference>
<gene>
    <name evidence="6" type="ORF">SAMN05421809_2664</name>
</gene>
<evidence type="ECO:0000313" key="6">
    <source>
        <dbReference type="EMBL" id="SIR88662.1"/>
    </source>
</evidence>
<dbReference type="EMBL" id="FTNP01000004">
    <property type="protein sequence ID" value="SIR88662.1"/>
    <property type="molecule type" value="Genomic_DNA"/>
</dbReference>
<organism evidence="6 7">
    <name type="scientific">Natronorubrum daqingense</name>
    <dbReference type="NCBI Taxonomy" id="588898"/>
    <lineage>
        <taxon>Archaea</taxon>
        <taxon>Methanobacteriati</taxon>
        <taxon>Methanobacteriota</taxon>
        <taxon>Stenosarchaea group</taxon>
        <taxon>Halobacteria</taxon>
        <taxon>Halobacteriales</taxon>
        <taxon>Natrialbaceae</taxon>
        <taxon>Natronorubrum</taxon>
    </lineage>
</organism>